<dbReference type="Proteomes" id="UP000769157">
    <property type="component" value="Unassembled WGS sequence"/>
</dbReference>
<comment type="caution">
    <text evidence="1">The sequence shown here is derived from an EMBL/GenBank/DDBJ whole genome shotgun (WGS) entry which is preliminary data.</text>
</comment>
<evidence type="ECO:0000313" key="2">
    <source>
        <dbReference type="Proteomes" id="UP000769157"/>
    </source>
</evidence>
<evidence type="ECO:0000313" key="1">
    <source>
        <dbReference type="EMBL" id="KAH3667948.1"/>
    </source>
</evidence>
<dbReference type="EMBL" id="JAEUBE010000158">
    <property type="protein sequence ID" value="KAH3667948.1"/>
    <property type="molecule type" value="Genomic_DNA"/>
</dbReference>
<accession>A0A9P8P998</accession>
<organism evidence="1 2">
    <name type="scientific">Ogataea philodendri</name>
    <dbReference type="NCBI Taxonomy" id="1378263"/>
    <lineage>
        <taxon>Eukaryota</taxon>
        <taxon>Fungi</taxon>
        <taxon>Dikarya</taxon>
        <taxon>Ascomycota</taxon>
        <taxon>Saccharomycotina</taxon>
        <taxon>Pichiomycetes</taxon>
        <taxon>Pichiales</taxon>
        <taxon>Pichiaceae</taxon>
        <taxon>Ogataea</taxon>
    </lineage>
</organism>
<keyword evidence="2" id="KW-1185">Reference proteome</keyword>
<sequence>MSGLSNPSLSHSLDVPTHKITLSAELATSFASWILVSSEMSSPIVKERDPPPFDPTKSKVSRVNVCAEPNSTLYLIV</sequence>
<dbReference type="RefSeq" id="XP_046062362.1">
    <property type="nucleotide sequence ID" value="XM_046202492.1"/>
</dbReference>
<reference evidence="1" key="2">
    <citation type="submission" date="2021-01" db="EMBL/GenBank/DDBJ databases">
        <authorList>
            <person name="Schikora-Tamarit M.A."/>
        </authorList>
    </citation>
    <scope>NUCLEOTIDE SEQUENCE</scope>
    <source>
        <strain evidence="1">CBS6075</strain>
    </source>
</reference>
<protein>
    <submittedName>
        <fullName evidence="1">Uncharacterized protein</fullName>
    </submittedName>
</protein>
<dbReference type="AlphaFoldDB" id="A0A9P8P998"/>
<proteinExistence type="predicted"/>
<dbReference type="GeneID" id="70233669"/>
<reference evidence="1" key="1">
    <citation type="journal article" date="2021" name="Open Biol.">
        <title>Shared evolutionary footprints suggest mitochondrial oxidative damage underlies multiple complex I losses in fungi.</title>
        <authorList>
            <person name="Schikora-Tamarit M.A."/>
            <person name="Marcet-Houben M."/>
            <person name="Nosek J."/>
            <person name="Gabaldon T."/>
        </authorList>
    </citation>
    <scope>NUCLEOTIDE SEQUENCE</scope>
    <source>
        <strain evidence="1">CBS6075</strain>
    </source>
</reference>
<name>A0A9P8P998_9ASCO</name>
<gene>
    <name evidence="1" type="ORF">OGAPHI_001702</name>
</gene>